<dbReference type="PANTHER" id="PTHR23155">
    <property type="entry name" value="DISEASE RESISTANCE PROTEIN RP"/>
    <property type="match status" value="1"/>
</dbReference>
<evidence type="ECO:0000256" key="3">
    <source>
        <dbReference type="ARBA" id="ARBA00022737"/>
    </source>
</evidence>
<keyword evidence="6" id="KW-0175">Coiled coil</keyword>
<dbReference type="InterPro" id="IPR041118">
    <property type="entry name" value="Rx_N"/>
</dbReference>
<evidence type="ECO:0000259" key="10">
    <source>
        <dbReference type="Pfam" id="PF23598"/>
    </source>
</evidence>
<dbReference type="Pfam" id="PF18052">
    <property type="entry name" value="Rx_N"/>
    <property type="match status" value="1"/>
</dbReference>
<feature type="domain" description="NB-ARC" evidence="7">
    <location>
        <begin position="172"/>
        <end position="337"/>
    </location>
</feature>
<dbReference type="InterPro" id="IPR002182">
    <property type="entry name" value="NB-ARC"/>
</dbReference>
<dbReference type="InterPro" id="IPR044974">
    <property type="entry name" value="Disease_R_plants"/>
</dbReference>
<dbReference type="InterPro" id="IPR042197">
    <property type="entry name" value="Apaf_helical"/>
</dbReference>
<dbReference type="InterPro" id="IPR055414">
    <property type="entry name" value="LRR_R13L4/SHOC2-like"/>
</dbReference>
<gene>
    <name evidence="11" type="ORF">U9M48_041101</name>
</gene>
<feature type="domain" description="Disease resistance R13L4/SHOC-2-like LRR" evidence="10">
    <location>
        <begin position="890"/>
        <end position="983"/>
    </location>
</feature>
<evidence type="ECO:0000256" key="6">
    <source>
        <dbReference type="ARBA" id="ARBA00023054"/>
    </source>
</evidence>
<dbReference type="GO" id="GO:0042742">
    <property type="term" value="P:defense response to bacterium"/>
    <property type="evidence" value="ECO:0007669"/>
    <property type="project" value="UniProtKB-ARBA"/>
</dbReference>
<dbReference type="InterPro" id="IPR036388">
    <property type="entry name" value="WH-like_DNA-bd_sf"/>
</dbReference>
<dbReference type="Gene3D" id="1.10.10.10">
    <property type="entry name" value="Winged helix-like DNA-binding domain superfamily/Winged helix DNA-binding domain"/>
    <property type="match status" value="1"/>
</dbReference>
<dbReference type="Pfam" id="PF23559">
    <property type="entry name" value="WHD_DRP"/>
    <property type="match status" value="1"/>
</dbReference>
<name>A0AAQ3UTR8_PASNO</name>
<dbReference type="Proteomes" id="UP001341281">
    <property type="component" value="Chromosome 09"/>
</dbReference>
<dbReference type="Gene3D" id="3.80.10.10">
    <property type="entry name" value="Ribonuclease Inhibitor"/>
    <property type="match status" value="1"/>
</dbReference>
<dbReference type="Gene3D" id="1.10.8.430">
    <property type="entry name" value="Helical domain of apoptotic protease-activating factors"/>
    <property type="match status" value="1"/>
</dbReference>
<dbReference type="PRINTS" id="PR00364">
    <property type="entry name" value="DISEASERSIST"/>
</dbReference>
<dbReference type="SUPFAM" id="SSF52540">
    <property type="entry name" value="P-loop containing nucleoside triphosphate hydrolases"/>
    <property type="match status" value="1"/>
</dbReference>
<dbReference type="CDD" id="cd14798">
    <property type="entry name" value="RX-CC_like"/>
    <property type="match status" value="1"/>
</dbReference>
<feature type="domain" description="Disease resistance R13L4/SHOC-2-like LRR" evidence="10">
    <location>
        <begin position="553"/>
        <end position="884"/>
    </location>
</feature>
<keyword evidence="4" id="KW-0547">Nucleotide-binding</keyword>
<evidence type="ECO:0000259" key="8">
    <source>
        <dbReference type="Pfam" id="PF18052"/>
    </source>
</evidence>
<evidence type="ECO:0000256" key="1">
    <source>
        <dbReference type="ARBA" id="ARBA00008894"/>
    </source>
</evidence>
<dbReference type="Gene3D" id="1.20.5.4130">
    <property type="match status" value="1"/>
</dbReference>
<dbReference type="InterPro" id="IPR032675">
    <property type="entry name" value="LRR_dom_sf"/>
</dbReference>
<keyword evidence="2" id="KW-0433">Leucine-rich repeat</keyword>
<dbReference type="GO" id="GO:0043531">
    <property type="term" value="F:ADP binding"/>
    <property type="evidence" value="ECO:0007669"/>
    <property type="project" value="InterPro"/>
</dbReference>
<keyword evidence="12" id="KW-1185">Reference proteome</keyword>
<dbReference type="InterPro" id="IPR027417">
    <property type="entry name" value="P-loop_NTPase"/>
</dbReference>
<sequence length="985" mass="110869">MAAVAAAVSVSMGVMKPILAKLTALMGDEYKKLKGLPEEVTFLKRELTDMDALLEKMDNADELDPQAKNWRKHIIEMSYDIEDYIDDFMHRVGETNDKVGILQKASRYLRSFNDRRRLVNQFQEIKALVIETSERRKRYILDQCISITTPIVVDPRMSALYKDSTSLVGIDAQKNELVNWAMDEGKPLMLMAIVGFGGLGKTMLANEVYHEVGGKFGCKAFVPVSQKPEMVGLFNSLLRQFGLGIYPHACQVQDAINSIRGYLQDKRYLIIVDDLWDIKAWNTICCAFPDNDQHSRVVITTRIEGVAKACCGNHGSVHTMKPLSEVDSRKLFLYRAFGSEDACPSELSKVSYEILKKCAGLPLAIVTMGSLLACQPTSLEGQWEYIQNSLANKFTTNSDYDDMMYILDLSYKNLPRHLKACFLHLGSYPEDHVIRRVDLVRQWVAEGFVSKSNEQDAWEVAESYFNELINRSMVQPIYREHITGLIFGCRVHDMLLELIARRCKEDNFLSLVSRPQAVAGAQDKAVRRLTVVGLRGRDKDGKVTKPIPGNFSQLRSLTILGSNWVPSLDEFKFLQVLFLDNSNGIMIVIDLSSINQLSHLRYLKGQGNIEMPSKIQGLRLLETLDLSGLSHYSVPSEIVDVPHLSHFLVPSGTWLPNWIDKVKSLRTLWGFDLPSDSFQSIVSLDKLTALSQLSLYLPSKGVDMLVKATWMDHLSTSLNKLRNLKQLTLLCSQPFGSVALCVDDALSLLSPPFSNLELLDMTGCTFSRVPRWIVHIQNICELSVGVKQIFQEDVTIIGTQLPSLLRLSLRISDIPMERIVIGGTTGFLIVNFFRFNCDAISYLAFEAGAMTKLRELELNFDPNKWDKAAPGGLQHLQSLKKIIALRSFDEREDVTIIGTQLPSLLRLSLRISDIPMERIVIGGTTGFLIVNFFRFNCDAISYLAFEAGAMTKLRELELNFDPNKWDKAAPGGLQHLQSLKKIIAL</sequence>
<dbReference type="EMBL" id="CP144753">
    <property type="protein sequence ID" value="WVZ95319.1"/>
    <property type="molecule type" value="Genomic_DNA"/>
</dbReference>
<dbReference type="InterPro" id="IPR038005">
    <property type="entry name" value="RX-like_CC"/>
</dbReference>
<evidence type="ECO:0000259" key="7">
    <source>
        <dbReference type="Pfam" id="PF00931"/>
    </source>
</evidence>
<dbReference type="PANTHER" id="PTHR23155:SF906">
    <property type="entry name" value="OS08G0205100 PROTEIN"/>
    <property type="match status" value="1"/>
</dbReference>
<keyword evidence="3" id="KW-0677">Repeat</keyword>
<evidence type="ECO:0000313" key="11">
    <source>
        <dbReference type="EMBL" id="WVZ95319.1"/>
    </source>
</evidence>
<evidence type="ECO:0000256" key="2">
    <source>
        <dbReference type="ARBA" id="ARBA00022614"/>
    </source>
</evidence>
<accession>A0AAQ3UTR8</accession>
<feature type="domain" description="Disease resistance protein winged helix" evidence="9">
    <location>
        <begin position="428"/>
        <end position="499"/>
    </location>
</feature>
<dbReference type="Pfam" id="PF00931">
    <property type="entry name" value="NB-ARC"/>
    <property type="match status" value="1"/>
</dbReference>
<dbReference type="Gene3D" id="3.40.50.300">
    <property type="entry name" value="P-loop containing nucleotide triphosphate hydrolases"/>
    <property type="match status" value="1"/>
</dbReference>
<evidence type="ECO:0000259" key="9">
    <source>
        <dbReference type="Pfam" id="PF23559"/>
    </source>
</evidence>
<dbReference type="FunFam" id="1.10.10.10:FF:000322">
    <property type="entry name" value="Probable disease resistance protein At1g63360"/>
    <property type="match status" value="1"/>
</dbReference>
<dbReference type="GO" id="GO:0002758">
    <property type="term" value="P:innate immune response-activating signaling pathway"/>
    <property type="evidence" value="ECO:0007669"/>
    <property type="project" value="UniProtKB-ARBA"/>
</dbReference>
<dbReference type="AlphaFoldDB" id="A0AAQ3UTR8"/>
<evidence type="ECO:0000313" key="12">
    <source>
        <dbReference type="Proteomes" id="UP001341281"/>
    </source>
</evidence>
<dbReference type="GO" id="GO:0009626">
    <property type="term" value="P:plant-type hypersensitive response"/>
    <property type="evidence" value="ECO:0007669"/>
    <property type="project" value="UniProtKB-ARBA"/>
</dbReference>
<dbReference type="SUPFAM" id="SSF52047">
    <property type="entry name" value="RNI-like"/>
    <property type="match status" value="1"/>
</dbReference>
<comment type="similarity">
    <text evidence="1">Belongs to the disease resistance NB-LRR family.</text>
</comment>
<protein>
    <submittedName>
        <fullName evidence="11">Uncharacterized protein</fullName>
    </submittedName>
</protein>
<organism evidence="11 12">
    <name type="scientific">Paspalum notatum var. saurae</name>
    <dbReference type="NCBI Taxonomy" id="547442"/>
    <lineage>
        <taxon>Eukaryota</taxon>
        <taxon>Viridiplantae</taxon>
        <taxon>Streptophyta</taxon>
        <taxon>Embryophyta</taxon>
        <taxon>Tracheophyta</taxon>
        <taxon>Spermatophyta</taxon>
        <taxon>Magnoliopsida</taxon>
        <taxon>Liliopsida</taxon>
        <taxon>Poales</taxon>
        <taxon>Poaceae</taxon>
        <taxon>PACMAD clade</taxon>
        <taxon>Panicoideae</taxon>
        <taxon>Andropogonodae</taxon>
        <taxon>Paspaleae</taxon>
        <taxon>Paspalinae</taxon>
        <taxon>Paspalum</taxon>
    </lineage>
</organism>
<reference evidence="11 12" key="1">
    <citation type="submission" date="2024-02" db="EMBL/GenBank/DDBJ databases">
        <title>High-quality chromosome-scale genome assembly of Pensacola bahiagrass (Paspalum notatum Flugge var. saurae).</title>
        <authorList>
            <person name="Vega J.M."/>
            <person name="Podio M."/>
            <person name="Orjuela J."/>
            <person name="Siena L.A."/>
            <person name="Pessino S.C."/>
            <person name="Combes M.C."/>
            <person name="Mariac C."/>
            <person name="Albertini E."/>
            <person name="Pupilli F."/>
            <person name="Ortiz J.P.A."/>
            <person name="Leblanc O."/>
        </authorList>
    </citation>
    <scope>NUCLEOTIDE SEQUENCE [LARGE SCALE GENOMIC DNA]</scope>
    <source>
        <strain evidence="11">R1</strain>
        <tissue evidence="11">Leaf</tissue>
    </source>
</reference>
<evidence type="ECO:0000256" key="4">
    <source>
        <dbReference type="ARBA" id="ARBA00022741"/>
    </source>
</evidence>
<feature type="domain" description="Disease resistance N-terminal" evidence="8">
    <location>
        <begin position="14"/>
        <end position="97"/>
    </location>
</feature>
<dbReference type="Pfam" id="PF23598">
    <property type="entry name" value="LRR_14"/>
    <property type="match status" value="2"/>
</dbReference>
<evidence type="ECO:0000256" key="5">
    <source>
        <dbReference type="ARBA" id="ARBA00022821"/>
    </source>
</evidence>
<feature type="non-terminal residue" evidence="11">
    <location>
        <position position="985"/>
    </location>
</feature>
<keyword evidence="5" id="KW-0611">Plant defense</keyword>
<dbReference type="InterPro" id="IPR058922">
    <property type="entry name" value="WHD_DRP"/>
</dbReference>
<proteinExistence type="inferred from homology"/>